<name>A0AAQ3AZM5_9VIBR</name>
<feature type="binding site" evidence="5">
    <location>
        <position position="68"/>
    </location>
    <ligand>
        <name>substrate</name>
    </ligand>
</feature>
<evidence type="ECO:0000313" key="7">
    <source>
        <dbReference type="EMBL" id="WDG08116.1"/>
    </source>
</evidence>
<accession>A0AAQ3AZM5</accession>
<evidence type="ECO:0000313" key="8">
    <source>
        <dbReference type="Proteomes" id="UP001219537"/>
    </source>
</evidence>
<evidence type="ECO:0000256" key="3">
    <source>
        <dbReference type="ARBA" id="ARBA00022737"/>
    </source>
</evidence>
<keyword evidence="3" id="KW-0677">Repeat</keyword>
<feature type="binding site" evidence="5">
    <location>
        <position position="144"/>
    </location>
    <ligand>
        <name>acetyl-CoA</name>
        <dbReference type="ChEBI" id="CHEBI:57288"/>
    </ligand>
</feature>
<protein>
    <submittedName>
        <fullName evidence="7">Acetyltransferase</fullName>
    </submittedName>
</protein>
<dbReference type="RefSeq" id="WP_009707888.1">
    <property type="nucleotide sequence ID" value="NZ_CP117988.1"/>
</dbReference>
<keyword evidence="2" id="KW-0808">Transferase</keyword>
<evidence type="ECO:0000256" key="5">
    <source>
        <dbReference type="PIRSR" id="PIRSR620019-2"/>
    </source>
</evidence>
<dbReference type="AlphaFoldDB" id="A0AAQ3AZM5"/>
<dbReference type="NCBIfam" id="TIGR03570">
    <property type="entry name" value="NeuD_NnaD"/>
    <property type="match status" value="1"/>
</dbReference>
<dbReference type="Gene3D" id="3.40.50.20">
    <property type="match status" value="1"/>
</dbReference>
<organism evidence="7 8">
    <name type="scientific">Vibrio campbellii</name>
    <dbReference type="NCBI Taxonomy" id="680"/>
    <lineage>
        <taxon>Bacteria</taxon>
        <taxon>Pseudomonadati</taxon>
        <taxon>Pseudomonadota</taxon>
        <taxon>Gammaproteobacteria</taxon>
        <taxon>Vibrionales</taxon>
        <taxon>Vibrionaceae</taxon>
        <taxon>Vibrio</taxon>
    </lineage>
</organism>
<dbReference type="CDD" id="cd03360">
    <property type="entry name" value="LbH_AT_putative"/>
    <property type="match status" value="1"/>
</dbReference>
<comment type="similarity">
    <text evidence="1">Belongs to the transferase hexapeptide repeat family.</text>
</comment>
<gene>
    <name evidence="7" type="ORF">PUN50_15555</name>
</gene>
<reference evidence="7" key="1">
    <citation type="submission" date="2023-02" db="EMBL/GenBank/DDBJ databases">
        <title>Isolation, identification, and genome analysis of Vibrio campbellii in the Penaeus vannamei larvae stage.</title>
        <authorList>
            <person name="Huang T."/>
            <person name="Zhang B."/>
        </authorList>
    </citation>
    <scope>NUCLEOTIDE SEQUENCE</scope>
    <source>
        <strain evidence="7">20220413_1</strain>
    </source>
</reference>
<feature type="binding site" evidence="5">
    <location>
        <begin position="10"/>
        <end position="12"/>
    </location>
    <ligand>
        <name>substrate</name>
    </ligand>
</feature>
<dbReference type="InterPro" id="IPR020019">
    <property type="entry name" value="AcTrfase_PglD-like"/>
</dbReference>
<evidence type="ECO:0000256" key="1">
    <source>
        <dbReference type="ARBA" id="ARBA00007274"/>
    </source>
</evidence>
<evidence type="ECO:0000259" key="6">
    <source>
        <dbReference type="Pfam" id="PF17836"/>
    </source>
</evidence>
<dbReference type="PANTHER" id="PTHR43300:SF7">
    <property type="entry name" value="UDP-N-ACETYLBACILLOSAMINE N-ACETYLTRANSFERASE"/>
    <property type="match status" value="1"/>
</dbReference>
<dbReference type="InterPro" id="IPR050179">
    <property type="entry name" value="Trans_hexapeptide_repeat"/>
</dbReference>
<dbReference type="PANTHER" id="PTHR43300">
    <property type="entry name" value="ACETYLTRANSFERASE"/>
    <property type="match status" value="1"/>
</dbReference>
<dbReference type="Proteomes" id="UP001219537">
    <property type="component" value="Chromosome 1"/>
</dbReference>
<dbReference type="Gene3D" id="2.160.10.10">
    <property type="entry name" value="Hexapeptide repeat proteins"/>
    <property type="match status" value="1"/>
</dbReference>
<dbReference type="InterPro" id="IPR018357">
    <property type="entry name" value="Hexapep_transf_CS"/>
</dbReference>
<proteinExistence type="inferred from homology"/>
<dbReference type="GO" id="GO:0016740">
    <property type="term" value="F:transferase activity"/>
    <property type="evidence" value="ECO:0007669"/>
    <property type="project" value="UniProtKB-KW"/>
</dbReference>
<dbReference type="Pfam" id="PF17836">
    <property type="entry name" value="PglD_N"/>
    <property type="match status" value="1"/>
</dbReference>
<dbReference type="EMBL" id="CP117988">
    <property type="protein sequence ID" value="WDG08116.1"/>
    <property type="molecule type" value="Genomic_DNA"/>
</dbReference>
<evidence type="ECO:0000256" key="4">
    <source>
        <dbReference type="PIRSR" id="PIRSR620019-1"/>
    </source>
</evidence>
<dbReference type="PROSITE" id="PS00101">
    <property type="entry name" value="HEXAPEP_TRANSFERASES"/>
    <property type="match status" value="1"/>
</dbReference>
<dbReference type="SUPFAM" id="SSF51161">
    <property type="entry name" value="Trimeric LpxA-like enzymes"/>
    <property type="match status" value="1"/>
</dbReference>
<feature type="active site" description="Proton acceptor" evidence="4">
    <location>
        <position position="135"/>
    </location>
</feature>
<feature type="binding site" evidence="5">
    <location>
        <begin position="32"/>
        <end position="33"/>
    </location>
    <ligand>
        <name>substrate</name>
    </ligand>
</feature>
<feature type="binding site" evidence="5">
    <location>
        <position position="165"/>
    </location>
    <ligand>
        <name>acetyl-CoA</name>
        <dbReference type="ChEBI" id="CHEBI:57288"/>
    </ligand>
</feature>
<sequence>MKSCAILGASGHGKVVADIAELNGYQHITFFDDRWPSLTSVEHWDVSGDTASLLAAASEYDVVVVAIGHNATRCAKQRELSAAGANFDLLAHPSAVISKYANIKAGTVVMANAVVNPFSHIGASCIINTSSVVEHDCRLAEGVHISPNASLAGGVEVGENAWIGIGSQVKQLVVVGCNAVVGAGSTVINHIPDFQTVVGSPAHTLIKSEK</sequence>
<feature type="domain" description="PglD N-terminal" evidence="6">
    <location>
        <begin position="5"/>
        <end position="75"/>
    </location>
</feature>
<dbReference type="InterPro" id="IPR041561">
    <property type="entry name" value="PglD_N"/>
</dbReference>
<evidence type="ECO:0000256" key="2">
    <source>
        <dbReference type="ARBA" id="ARBA00022679"/>
    </source>
</evidence>
<feature type="site" description="Increases basicity of active site His" evidence="4">
    <location>
        <position position="136"/>
    </location>
</feature>
<dbReference type="InterPro" id="IPR011004">
    <property type="entry name" value="Trimer_LpxA-like_sf"/>
</dbReference>